<accession>A0ABU1VZS4</accession>
<name>A0ABU1VZS4_9GAMM</name>
<sequence length="333" mass="36481">MKKIAVIGAGLTGATAAAKLVQQGFQVTVFDKGRSAGGRMSSKRTEQGYLDMGAQYFTARSDAFKQQVQQWLEAGQAEVWPCTTALLCNEDGVVSLKSSKDEQRRFIGVPSMQSPVKALLQDIALNTGCRIQKLSYQRQSWSLLSDEGKTYTGFDAVLLTLPPVQVQQLMAQSSLPEVFDTAANLLEPCWAVAMQAEASPAGDAIFCQHPKLRFISHQQYKSGRNCCYILHFNAAFSAEHLQQSADFWFAEATAVLRDELNIKQAIEPLVAHRWLYASQNDQITAPGCIALPDQQLWAGGDWSYGGRVENAYLAGLALAQAVIDSHNLVQESA</sequence>
<dbReference type="SUPFAM" id="SSF51905">
    <property type="entry name" value="FAD/NAD(P)-binding domain"/>
    <property type="match status" value="1"/>
</dbReference>
<dbReference type="Proteomes" id="UP001257909">
    <property type="component" value="Unassembled WGS sequence"/>
</dbReference>
<dbReference type="Gene3D" id="3.90.660.10">
    <property type="match status" value="1"/>
</dbReference>
<organism evidence="1 2">
    <name type="scientific">Rheinheimera soli</name>
    <dbReference type="NCBI Taxonomy" id="443616"/>
    <lineage>
        <taxon>Bacteria</taxon>
        <taxon>Pseudomonadati</taxon>
        <taxon>Pseudomonadota</taxon>
        <taxon>Gammaproteobacteria</taxon>
        <taxon>Chromatiales</taxon>
        <taxon>Chromatiaceae</taxon>
        <taxon>Rheinheimera</taxon>
    </lineage>
</organism>
<evidence type="ECO:0000313" key="2">
    <source>
        <dbReference type="Proteomes" id="UP001257909"/>
    </source>
</evidence>
<keyword evidence="2" id="KW-1185">Reference proteome</keyword>
<evidence type="ECO:0000313" key="1">
    <source>
        <dbReference type="EMBL" id="MDR7121226.1"/>
    </source>
</evidence>
<dbReference type="PANTHER" id="PTHR16128:SF5">
    <property type="entry name" value="FAD_NAD(P)-BINDING OXIDOREDUCTASE FAMILY PROTEIN"/>
    <property type="match status" value="1"/>
</dbReference>
<dbReference type="EMBL" id="JAVDWR010000006">
    <property type="protein sequence ID" value="MDR7121226.1"/>
    <property type="molecule type" value="Genomic_DNA"/>
</dbReference>
<comment type="caution">
    <text evidence="1">The sequence shown here is derived from an EMBL/GenBank/DDBJ whole genome shotgun (WGS) entry which is preliminary data.</text>
</comment>
<dbReference type="InterPro" id="IPR036188">
    <property type="entry name" value="FAD/NAD-bd_sf"/>
</dbReference>
<protein>
    <submittedName>
        <fullName evidence="1">NAD/FAD-dependent oxidoreductase</fullName>
    </submittedName>
</protein>
<gene>
    <name evidence="1" type="ORF">J2W69_002168</name>
</gene>
<dbReference type="PANTHER" id="PTHR16128">
    <property type="entry name" value="FAD/NAD(P)-BINDING OXIDOREDUCTASE FAMILY PROTEIN"/>
    <property type="match status" value="1"/>
</dbReference>
<dbReference type="Gene3D" id="3.50.50.60">
    <property type="entry name" value="FAD/NAD(P)-binding domain"/>
    <property type="match status" value="1"/>
</dbReference>
<dbReference type="PRINTS" id="PR00419">
    <property type="entry name" value="ADXRDTASE"/>
</dbReference>
<dbReference type="Pfam" id="PF13450">
    <property type="entry name" value="NAD_binding_8"/>
    <property type="match status" value="1"/>
</dbReference>
<reference evidence="1 2" key="1">
    <citation type="submission" date="2023-07" db="EMBL/GenBank/DDBJ databases">
        <title>Sorghum-associated microbial communities from plants grown in Nebraska, USA.</title>
        <authorList>
            <person name="Schachtman D."/>
        </authorList>
    </citation>
    <scope>NUCLEOTIDE SEQUENCE [LARGE SCALE GENOMIC DNA]</scope>
    <source>
        <strain evidence="1 2">4138</strain>
    </source>
</reference>
<dbReference type="RefSeq" id="WP_310277985.1">
    <property type="nucleotide sequence ID" value="NZ_JAVDWR010000006.1"/>
</dbReference>
<proteinExistence type="predicted"/>